<reference evidence="2" key="1">
    <citation type="submission" date="2017-09" db="EMBL/GenBank/DDBJ databases">
        <title>FDA dAtabase for Regulatory Grade micrObial Sequences (FDA-ARGOS): Supporting development and validation of Infectious Disease Dx tests.</title>
        <authorList>
            <person name="Minogue T."/>
            <person name="Wolcott M."/>
            <person name="Wasieloski L."/>
            <person name="Aguilar W."/>
            <person name="Moore D."/>
            <person name="Tallon L."/>
            <person name="Sadzewicz L."/>
            <person name="Ott S."/>
            <person name="Zhao X."/>
            <person name="Nagaraj S."/>
            <person name="Vavikolanu K."/>
            <person name="Aluvathingal J."/>
            <person name="Nadendla S."/>
            <person name="Sichtig H."/>
        </authorList>
    </citation>
    <scope>NUCLEOTIDE SEQUENCE [LARGE SCALE GENOMIC DNA]</scope>
    <source>
        <strain evidence="2">FDAARGOS_387</strain>
    </source>
</reference>
<dbReference type="AlphaFoldDB" id="A0A2C6DJJ1"/>
<comment type="caution">
    <text evidence="1">The sequence shown here is derived from an EMBL/GenBank/DDBJ whole genome shotgun (WGS) entry which is preliminary data.</text>
</comment>
<name>A0A2C6DJJ1_9GAMM</name>
<sequence length="72" mass="7925">MIYPGIQLLVEALFFNPPMKSKVPDIGIRGEVLTGLAEPDEGGLKPGVGKQFRHATRGLMVDGWLIDDLIHR</sequence>
<gene>
    <name evidence="1" type="ORF">CRN84_06505</name>
</gene>
<dbReference type="Proteomes" id="UP000224974">
    <property type="component" value="Unassembled WGS sequence"/>
</dbReference>
<keyword evidence="2" id="KW-1185">Reference proteome</keyword>
<dbReference type="EMBL" id="PDDX01000001">
    <property type="protein sequence ID" value="PHI28991.1"/>
    <property type="molecule type" value="Genomic_DNA"/>
</dbReference>
<accession>A0A2C6DJJ1</accession>
<organism evidence="1 2">
    <name type="scientific">Budvicia aquatica</name>
    <dbReference type="NCBI Taxonomy" id="82979"/>
    <lineage>
        <taxon>Bacteria</taxon>
        <taxon>Pseudomonadati</taxon>
        <taxon>Pseudomonadota</taxon>
        <taxon>Gammaproteobacteria</taxon>
        <taxon>Enterobacterales</taxon>
        <taxon>Budviciaceae</taxon>
        <taxon>Budvicia</taxon>
    </lineage>
</organism>
<evidence type="ECO:0000313" key="1">
    <source>
        <dbReference type="EMBL" id="PHI28991.1"/>
    </source>
</evidence>
<evidence type="ECO:0000313" key="2">
    <source>
        <dbReference type="Proteomes" id="UP000224974"/>
    </source>
</evidence>
<protein>
    <submittedName>
        <fullName evidence="1">Uncharacterized protein</fullName>
    </submittedName>
</protein>
<proteinExistence type="predicted"/>